<protein>
    <submittedName>
        <fullName evidence="2">Uncharacterized protein</fullName>
    </submittedName>
</protein>
<reference evidence="2 3" key="1">
    <citation type="journal article" date="2015" name="Nature">
        <title>rRNA introns, odd ribosomes, and small enigmatic genomes across a large radiation of phyla.</title>
        <authorList>
            <person name="Brown C.T."/>
            <person name="Hug L.A."/>
            <person name="Thomas B.C."/>
            <person name="Sharon I."/>
            <person name="Castelle C.J."/>
            <person name="Singh A."/>
            <person name="Wilkins M.J."/>
            <person name="Williams K.H."/>
            <person name="Banfield J.F."/>
        </authorList>
    </citation>
    <scope>NUCLEOTIDE SEQUENCE [LARGE SCALE GENOMIC DNA]</scope>
</reference>
<sequence length="262" mass="29216">MPQPQVPVVSVPPVQPPIPTKRLPLKWILIIALLAGIVLAGTFLIFKSQSGKQSSQSNPQAPIQPNVSATPILDETANWKTYMDEKYKFQFSYPPTVYLKISPKFPDQIFLTENDIDIEKVMEGPFALISTAIWDKNEFQKAGYPLQEKYLKSENIMVDGVNAVKVSGTISEDSEGLYLAGIYHQEIYFPINDKIIHFMFYEDPSSNIKLLDQILSTFKFTDQTNTEAKFCGGIANIECPTGYTCKLGGSYPDAGGKCVVKE</sequence>
<evidence type="ECO:0000313" key="3">
    <source>
        <dbReference type="Proteomes" id="UP000034324"/>
    </source>
</evidence>
<keyword evidence="1" id="KW-1133">Transmembrane helix</keyword>
<gene>
    <name evidence="2" type="ORF">US99_C0051G0006</name>
</gene>
<comment type="caution">
    <text evidence="2">The sequence shown here is derived from an EMBL/GenBank/DDBJ whole genome shotgun (WGS) entry which is preliminary data.</text>
</comment>
<keyword evidence="1" id="KW-0812">Transmembrane</keyword>
<dbReference type="Proteomes" id="UP000034324">
    <property type="component" value="Unassembled WGS sequence"/>
</dbReference>
<proteinExistence type="predicted"/>
<evidence type="ECO:0000313" key="2">
    <source>
        <dbReference type="EMBL" id="KKQ77026.1"/>
    </source>
</evidence>
<dbReference type="EMBL" id="LBVC01000051">
    <property type="protein sequence ID" value="KKQ77026.1"/>
    <property type="molecule type" value="Genomic_DNA"/>
</dbReference>
<dbReference type="AlphaFoldDB" id="A0A0G0NIU9"/>
<keyword evidence="1" id="KW-0472">Membrane</keyword>
<organism evidence="2 3">
    <name type="scientific">Candidatus Daviesbacteria bacterium GW2011_GWF2_38_6</name>
    <dbReference type="NCBI Taxonomy" id="1618432"/>
    <lineage>
        <taxon>Bacteria</taxon>
        <taxon>Candidatus Daviesiibacteriota</taxon>
    </lineage>
</organism>
<accession>A0A0G0NIU9</accession>
<name>A0A0G0NIU9_9BACT</name>
<feature type="transmembrane region" description="Helical" evidence="1">
    <location>
        <begin position="27"/>
        <end position="46"/>
    </location>
</feature>
<evidence type="ECO:0000256" key="1">
    <source>
        <dbReference type="SAM" id="Phobius"/>
    </source>
</evidence>